<sequence>MGDSMEKVKKPSKDLRSQEKSELCQPLTMPDDIKEGSRSPDPSTLKLDGSGLPLIPQPTTLPTDPLNYPDWLKYLILVQVSFLAALSILGVGILNPVVVPLAKEFNITPVLATYTTTVALGTGSLGPLIFTPIANVYGRRPAYLISVLIGLGSAVGAATATSFSKLMVARAFTGLGPSAAMGIGAGTVVDLFYGHQRGRAMGIFILLSTNGSHLAPIIGGYIARDRSWRWCLWASAMINGATFFIILFFMPETLFDRPDESTKEIFADDKEKIDEIEDVSSPREAYRSPPMEFRTYIRRLWFWDLDRPASRQIKAKDFVVRPLSLLKYPSVVFPALYFSVTYGLASIEPALTLATLFTKIYKFDTAQNG</sequence>
<dbReference type="OMA" id="WMISNAL"/>
<gene>
    <name evidence="8" type="ORF">HYPSUDRAFT_321431</name>
</gene>
<dbReference type="STRING" id="945553.A0A0D2LZ18"/>
<evidence type="ECO:0000256" key="2">
    <source>
        <dbReference type="ARBA" id="ARBA00022692"/>
    </source>
</evidence>
<reference evidence="9" key="1">
    <citation type="submission" date="2014-04" db="EMBL/GenBank/DDBJ databases">
        <title>Evolutionary Origins and Diversification of the Mycorrhizal Mutualists.</title>
        <authorList>
            <consortium name="DOE Joint Genome Institute"/>
            <consortium name="Mycorrhizal Genomics Consortium"/>
            <person name="Kohler A."/>
            <person name="Kuo A."/>
            <person name="Nagy L.G."/>
            <person name="Floudas D."/>
            <person name="Copeland A."/>
            <person name="Barry K.W."/>
            <person name="Cichocki N."/>
            <person name="Veneault-Fourrey C."/>
            <person name="LaButti K."/>
            <person name="Lindquist E.A."/>
            <person name="Lipzen A."/>
            <person name="Lundell T."/>
            <person name="Morin E."/>
            <person name="Murat C."/>
            <person name="Riley R."/>
            <person name="Ohm R."/>
            <person name="Sun H."/>
            <person name="Tunlid A."/>
            <person name="Henrissat B."/>
            <person name="Grigoriev I.V."/>
            <person name="Hibbett D.S."/>
            <person name="Martin F."/>
        </authorList>
    </citation>
    <scope>NUCLEOTIDE SEQUENCE [LARGE SCALE GENOMIC DNA]</scope>
    <source>
        <strain evidence="9">FD-334 SS-4</strain>
    </source>
</reference>
<dbReference type="Gene3D" id="1.20.1720.10">
    <property type="entry name" value="Multidrug resistance protein D"/>
    <property type="match status" value="1"/>
</dbReference>
<feature type="transmembrane region" description="Helical" evidence="6">
    <location>
        <begin position="175"/>
        <end position="194"/>
    </location>
</feature>
<feature type="transmembrane region" description="Helical" evidence="6">
    <location>
        <begin position="111"/>
        <end position="130"/>
    </location>
</feature>
<name>A0A0D2LZ18_HYPSF</name>
<feature type="region of interest" description="Disordered" evidence="5">
    <location>
        <begin position="1"/>
        <end position="51"/>
    </location>
</feature>
<organism evidence="8 9">
    <name type="scientific">Hypholoma sublateritium (strain FD-334 SS-4)</name>
    <dbReference type="NCBI Taxonomy" id="945553"/>
    <lineage>
        <taxon>Eukaryota</taxon>
        <taxon>Fungi</taxon>
        <taxon>Dikarya</taxon>
        <taxon>Basidiomycota</taxon>
        <taxon>Agaricomycotina</taxon>
        <taxon>Agaricomycetes</taxon>
        <taxon>Agaricomycetidae</taxon>
        <taxon>Agaricales</taxon>
        <taxon>Agaricineae</taxon>
        <taxon>Strophariaceae</taxon>
        <taxon>Hypholoma</taxon>
    </lineage>
</organism>
<evidence type="ECO:0000256" key="3">
    <source>
        <dbReference type="ARBA" id="ARBA00022989"/>
    </source>
</evidence>
<proteinExistence type="predicted"/>
<dbReference type="SUPFAM" id="SSF103473">
    <property type="entry name" value="MFS general substrate transporter"/>
    <property type="match status" value="1"/>
</dbReference>
<dbReference type="InterPro" id="IPR020846">
    <property type="entry name" value="MFS_dom"/>
</dbReference>
<dbReference type="GO" id="GO:0022857">
    <property type="term" value="F:transmembrane transporter activity"/>
    <property type="evidence" value="ECO:0007669"/>
    <property type="project" value="InterPro"/>
</dbReference>
<protein>
    <recommendedName>
        <fullName evidence="7">Major facilitator superfamily (MFS) profile domain-containing protein</fullName>
    </recommendedName>
</protein>
<dbReference type="InterPro" id="IPR036259">
    <property type="entry name" value="MFS_trans_sf"/>
</dbReference>
<dbReference type="PROSITE" id="PS50850">
    <property type="entry name" value="MFS"/>
    <property type="match status" value="1"/>
</dbReference>
<feature type="compositionally biased region" description="Basic and acidic residues" evidence="5">
    <location>
        <begin position="1"/>
        <end position="22"/>
    </location>
</feature>
<dbReference type="Pfam" id="PF07690">
    <property type="entry name" value="MFS_1"/>
    <property type="match status" value="1"/>
</dbReference>
<feature type="transmembrane region" description="Helical" evidence="6">
    <location>
        <begin position="142"/>
        <end position="163"/>
    </location>
</feature>
<evidence type="ECO:0000313" key="8">
    <source>
        <dbReference type="EMBL" id="KJA16133.1"/>
    </source>
</evidence>
<dbReference type="InterPro" id="IPR011701">
    <property type="entry name" value="MFS"/>
</dbReference>
<feature type="transmembrane region" description="Helical" evidence="6">
    <location>
        <begin position="200"/>
        <end position="223"/>
    </location>
</feature>
<dbReference type="AlphaFoldDB" id="A0A0D2LZ18"/>
<feature type="transmembrane region" description="Helical" evidence="6">
    <location>
        <begin position="230"/>
        <end position="250"/>
    </location>
</feature>
<keyword evidence="2 6" id="KW-0812">Transmembrane</keyword>
<evidence type="ECO:0000256" key="5">
    <source>
        <dbReference type="SAM" id="MobiDB-lite"/>
    </source>
</evidence>
<dbReference type="GO" id="GO:0005886">
    <property type="term" value="C:plasma membrane"/>
    <property type="evidence" value="ECO:0007669"/>
    <property type="project" value="TreeGrafter"/>
</dbReference>
<evidence type="ECO:0000259" key="7">
    <source>
        <dbReference type="PROSITE" id="PS50850"/>
    </source>
</evidence>
<evidence type="ECO:0000256" key="1">
    <source>
        <dbReference type="ARBA" id="ARBA00004141"/>
    </source>
</evidence>
<evidence type="ECO:0000313" key="9">
    <source>
        <dbReference type="Proteomes" id="UP000054270"/>
    </source>
</evidence>
<keyword evidence="9" id="KW-1185">Reference proteome</keyword>
<dbReference type="Proteomes" id="UP000054270">
    <property type="component" value="Unassembled WGS sequence"/>
</dbReference>
<evidence type="ECO:0000256" key="6">
    <source>
        <dbReference type="SAM" id="Phobius"/>
    </source>
</evidence>
<comment type="subcellular location">
    <subcellularLocation>
        <location evidence="1">Membrane</location>
        <topology evidence="1">Multi-pass membrane protein</topology>
    </subcellularLocation>
</comment>
<evidence type="ECO:0000256" key="4">
    <source>
        <dbReference type="ARBA" id="ARBA00023136"/>
    </source>
</evidence>
<dbReference type="OrthoDB" id="2585655at2759"/>
<keyword evidence="3 6" id="KW-1133">Transmembrane helix</keyword>
<feature type="transmembrane region" description="Helical" evidence="6">
    <location>
        <begin position="74"/>
        <end position="99"/>
    </location>
</feature>
<keyword evidence="4 6" id="KW-0472">Membrane</keyword>
<dbReference type="PANTHER" id="PTHR23502">
    <property type="entry name" value="MAJOR FACILITATOR SUPERFAMILY"/>
    <property type="match status" value="1"/>
</dbReference>
<dbReference type="EMBL" id="KN817627">
    <property type="protein sequence ID" value="KJA16133.1"/>
    <property type="molecule type" value="Genomic_DNA"/>
</dbReference>
<accession>A0A0D2LZ18</accession>
<dbReference type="PANTHER" id="PTHR23502:SF34">
    <property type="entry name" value="PROTEIN HOL1"/>
    <property type="match status" value="1"/>
</dbReference>
<feature type="domain" description="Major facilitator superfamily (MFS) profile" evidence="7">
    <location>
        <begin position="76"/>
        <end position="369"/>
    </location>
</feature>
<feature type="transmembrane region" description="Helical" evidence="6">
    <location>
        <begin position="335"/>
        <end position="357"/>
    </location>
</feature>